<sequence>MTPLSSLSIHKVIVGMTSSRGLPFPRILTLPHVAAVYSDLDLTYQAVGSGDGIKKFVQGLYDYAGSDEDLDEADYANNTDFQLFPSFAGPIAIAYNIPEIFPNSQVPGSGGNATGNLNLTRENLVGIFNGSIRYWNDSQLVANNSDLQFVQEPIIVVVRNDASGTTSIITRALASFSANWPIPFQIFSDGCTKAGLPRKWNLALNLHCAAQTRGLSSYLLNTKYSIGYVGSSEARDALLPDARLLNQDNNWVRPTVETTQAAMENVSTALGSRLTGSLVNAPGPRSYPIAGYTYIIIRKNTMQNCTTAMELYRMFSFLLENPLAQSIVIDQINAPLSVVVLRQVKQRALAEMTCGGVAVSDLVTTNMAIEDGSIDAWKLPVMVVGALLGAALLMMAVFYLYVQYTHNRSALRHTFIVALNVVDGATKSMGSVATMNSNNSSKTQMIDTMDWATSAGAVVVKIKGGEHYLLRKMCFHLTPDMMQWSTKVAIVRLKEKLNHANLMKLVGISFHDGKWKLVTSCPNKGRLQDILQAGKYHLDSVFRYSILTDAAEGMIYLHKNGIVHGQLTSNSCYIDARWNVLIGDWEQFALHKAQRVQFVAFETEYSAIPGAPEKDVSEYAQYLRCLYWTAPEAILRDHKDIFIVTNPDKSADVYSYGVIAFEVFTDLMPYENAHDHDAISRPYHILAAVKMDHLRPTIPPDTVLNSVHATNLMQATWKKEPNQRPNFPEILKMIRIANPKSRSIIDSMMQAVEAYAQGLEDKVAERTKELEKLTHNMESLLHSMLPSSIADKLAKGLAVEPEFYESSTLFFSDIVGFTSLAAVSAPIDIVTLLNDLYSAFDGVIQRFDVYKVETIGDSYMCISGLPNRNGSEHANQIASMSLDMLFTVTTIPIKHIPEKKLQIRIGAHTGAVVAGVVGITMPRYCLFGDTVNTASRMESSSLPMRIQISEATEALLETLQVYKIVARGEFNIKGKGMMKTFWLVGKQGYTNPLPILDPADDERLASLLDKNQVK</sequence>
<evidence type="ECO:0000256" key="14">
    <source>
        <dbReference type="RuleBase" id="RU000405"/>
    </source>
</evidence>
<dbReference type="GO" id="GO:0001653">
    <property type="term" value="F:peptide receptor activity"/>
    <property type="evidence" value="ECO:0007669"/>
    <property type="project" value="TreeGrafter"/>
</dbReference>
<evidence type="ECO:0000259" key="17">
    <source>
        <dbReference type="PROSITE" id="PS50011"/>
    </source>
</evidence>
<evidence type="ECO:0000256" key="8">
    <source>
        <dbReference type="ARBA" id="ARBA00023134"/>
    </source>
</evidence>
<keyword evidence="8" id="KW-0342">GTP-binding</keyword>
<comment type="catalytic activity">
    <reaction evidence="1 15">
        <text>GTP = 3',5'-cyclic GMP + diphosphate</text>
        <dbReference type="Rhea" id="RHEA:13665"/>
        <dbReference type="ChEBI" id="CHEBI:33019"/>
        <dbReference type="ChEBI" id="CHEBI:37565"/>
        <dbReference type="ChEBI" id="CHEBI:57746"/>
        <dbReference type="EC" id="4.6.1.2"/>
    </reaction>
</comment>
<dbReference type="EC" id="4.6.1.2" evidence="3 15"/>
<dbReference type="InterPro" id="IPR024370">
    <property type="entry name" value="PBP_domain"/>
</dbReference>
<keyword evidence="6" id="KW-0547">Nucleotide-binding</keyword>
<dbReference type="Gene3D" id="3.40.190.10">
    <property type="entry name" value="Periplasmic binding protein-like II"/>
    <property type="match status" value="2"/>
</dbReference>
<evidence type="ECO:0000256" key="3">
    <source>
        <dbReference type="ARBA" id="ARBA00012202"/>
    </source>
</evidence>
<dbReference type="InterPro" id="IPR029787">
    <property type="entry name" value="Nucleotide_cyclase"/>
</dbReference>
<dbReference type="GO" id="GO:0005524">
    <property type="term" value="F:ATP binding"/>
    <property type="evidence" value="ECO:0007669"/>
    <property type="project" value="InterPro"/>
</dbReference>
<dbReference type="GO" id="GO:0004383">
    <property type="term" value="F:guanylate cyclase activity"/>
    <property type="evidence" value="ECO:0007669"/>
    <property type="project" value="UniProtKB-EC"/>
</dbReference>
<feature type="domain" description="Guanylate cyclase" evidence="18">
    <location>
        <begin position="808"/>
        <end position="938"/>
    </location>
</feature>
<dbReference type="Pfam" id="PF12849">
    <property type="entry name" value="PBP_like_2"/>
    <property type="match status" value="1"/>
</dbReference>
<dbReference type="FunFam" id="3.30.70.1230:FF:000004">
    <property type="entry name" value="Guanylate cyclase"/>
    <property type="match status" value="1"/>
</dbReference>
<dbReference type="SMART" id="SM00044">
    <property type="entry name" value="CYCc"/>
    <property type="match status" value="1"/>
</dbReference>
<dbReference type="PROSITE" id="PS00452">
    <property type="entry name" value="GUANYLATE_CYCLASE_1"/>
    <property type="match status" value="1"/>
</dbReference>
<evidence type="ECO:0000256" key="5">
    <source>
        <dbReference type="ARBA" id="ARBA00022729"/>
    </source>
</evidence>
<dbReference type="PROSITE" id="PS50011">
    <property type="entry name" value="PROTEIN_KINASE_DOM"/>
    <property type="match status" value="1"/>
</dbReference>
<evidence type="ECO:0000256" key="12">
    <source>
        <dbReference type="ARBA" id="ARBA00023239"/>
    </source>
</evidence>
<organism evidence="19 20">
    <name type="scientific">Hypsibius exemplaris</name>
    <name type="common">Freshwater tardigrade</name>
    <dbReference type="NCBI Taxonomy" id="2072580"/>
    <lineage>
        <taxon>Eukaryota</taxon>
        <taxon>Metazoa</taxon>
        <taxon>Ecdysozoa</taxon>
        <taxon>Tardigrada</taxon>
        <taxon>Eutardigrada</taxon>
        <taxon>Parachela</taxon>
        <taxon>Hypsibioidea</taxon>
        <taxon>Hypsibiidae</taxon>
        <taxon>Hypsibius</taxon>
    </lineage>
</organism>
<keyword evidence="7 16" id="KW-1133">Transmembrane helix</keyword>
<evidence type="ECO:0000256" key="9">
    <source>
        <dbReference type="ARBA" id="ARBA00023136"/>
    </source>
</evidence>
<evidence type="ECO:0000256" key="16">
    <source>
        <dbReference type="SAM" id="Phobius"/>
    </source>
</evidence>
<feature type="transmembrane region" description="Helical" evidence="16">
    <location>
        <begin position="379"/>
        <end position="402"/>
    </location>
</feature>
<dbReference type="InterPro" id="IPR018297">
    <property type="entry name" value="A/G_cyclase_CS"/>
</dbReference>
<dbReference type="GO" id="GO:0004016">
    <property type="term" value="F:adenylate cyclase activity"/>
    <property type="evidence" value="ECO:0007669"/>
    <property type="project" value="TreeGrafter"/>
</dbReference>
<dbReference type="CDD" id="cd07302">
    <property type="entry name" value="CHD"/>
    <property type="match status" value="1"/>
</dbReference>
<evidence type="ECO:0000313" key="20">
    <source>
        <dbReference type="Proteomes" id="UP000192578"/>
    </source>
</evidence>
<name>A0A1W0X833_HYPEX</name>
<gene>
    <name evidence="19" type="ORF">BV898_02403</name>
</gene>
<keyword evidence="4 16" id="KW-0812">Transmembrane</keyword>
<accession>A0A1W0X833</accession>
<evidence type="ECO:0000256" key="11">
    <source>
        <dbReference type="ARBA" id="ARBA00023180"/>
    </source>
</evidence>
<dbReference type="PROSITE" id="PS50125">
    <property type="entry name" value="GUANYLATE_CYCLASE_2"/>
    <property type="match status" value="1"/>
</dbReference>
<dbReference type="Pfam" id="PF00211">
    <property type="entry name" value="Guanylate_cyc"/>
    <property type="match status" value="1"/>
</dbReference>
<dbReference type="Proteomes" id="UP000192578">
    <property type="component" value="Unassembled WGS sequence"/>
</dbReference>
<feature type="domain" description="Protein kinase" evidence="17">
    <location>
        <begin position="429"/>
        <end position="736"/>
    </location>
</feature>
<evidence type="ECO:0000313" key="19">
    <source>
        <dbReference type="EMBL" id="OQV23663.1"/>
    </source>
</evidence>
<keyword evidence="13 15" id="KW-0141">cGMP biosynthesis</keyword>
<dbReference type="AlphaFoldDB" id="A0A1W0X833"/>
<dbReference type="SUPFAM" id="SSF53850">
    <property type="entry name" value="Periplasmic binding protein-like II"/>
    <property type="match status" value="1"/>
</dbReference>
<comment type="caution">
    <text evidence="19">The sequence shown here is derived from an EMBL/GenBank/DDBJ whole genome shotgun (WGS) entry which is preliminary data.</text>
</comment>
<dbReference type="GO" id="GO:0004672">
    <property type="term" value="F:protein kinase activity"/>
    <property type="evidence" value="ECO:0007669"/>
    <property type="project" value="InterPro"/>
</dbReference>
<comment type="subcellular location">
    <subcellularLocation>
        <location evidence="2">Membrane</location>
        <topology evidence="2">Single-pass type I membrane protein</topology>
    </subcellularLocation>
</comment>
<dbReference type="InterPro" id="IPR050401">
    <property type="entry name" value="Cyclic_nucleotide_synthase"/>
</dbReference>
<dbReference type="SUPFAM" id="SSF56112">
    <property type="entry name" value="Protein kinase-like (PK-like)"/>
    <property type="match status" value="1"/>
</dbReference>
<keyword evidence="9 16" id="KW-0472">Membrane</keyword>
<dbReference type="OrthoDB" id="6226411at2759"/>
<dbReference type="InterPro" id="IPR001245">
    <property type="entry name" value="Ser-Thr/Tyr_kinase_cat_dom"/>
</dbReference>
<evidence type="ECO:0000256" key="1">
    <source>
        <dbReference type="ARBA" id="ARBA00001436"/>
    </source>
</evidence>
<dbReference type="Gene3D" id="3.30.70.1230">
    <property type="entry name" value="Nucleotide cyclase"/>
    <property type="match status" value="1"/>
</dbReference>
<proteinExistence type="inferred from homology"/>
<evidence type="ECO:0000259" key="18">
    <source>
        <dbReference type="PROSITE" id="PS50125"/>
    </source>
</evidence>
<evidence type="ECO:0000256" key="7">
    <source>
        <dbReference type="ARBA" id="ARBA00022989"/>
    </source>
</evidence>
<keyword evidence="10" id="KW-0675">Receptor</keyword>
<dbReference type="PANTHER" id="PTHR11920:SF335">
    <property type="entry name" value="GUANYLATE CYCLASE"/>
    <property type="match status" value="1"/>
</dbReference>
<reference evidence="20" key="1">
    <citation type="submission" date="2017-01" db="EMBL/GenBank/DDBJ databases">
        <title>Comparative genomics of anhydrobiosis in the tardigrade Hypsibius dujardini.</title>
        <authorList>
            <person name="Yoshida Y."/>
            <person name="Koutsovoulos G."/>
            <person name="Laetsch D."/>
            <person name="Stevens L."/>
            <person name="Kumar S."/>
            <person name="Horikawa D."/>
            <person name="Ishino K."/>
            <person name="Komine S."/>
            <person name="Tomita M."/>
            <person name="Blaxter M."/>
            <person name="Arakawa K."/>
        </authorList>
    </citation>
    <scope>NUCLEOTIDE SEQUENCE [LARGE SCALE GENOMIC DNA]</scope>
    <source>
        <strain evidence="20">Z151</strain>
    </source>
</reference>
<protein>
    <recommendedName>
        <fullName evidence="3 15">Guanylate cyclase</fullName>
        <ecNumber evidence="3 15">4.6.1.2</ecNumber>
    </recommendedName>
</protein>
<dbReference type="InterPro" id="IPR001054">
    <property type="entry name" value="A/G_cyclase"/>
</dbReference>
<evidence type="ECO:0000256" key="2">
    <source>
        <dbReference type="ARBA" id="ARBA00004479"/>
    </source>
</evidence>
<dbReference type="GO" id="GO:0005886">
    <property type="term" value="C:plasma membrane"/>
    <property type="evidence" value="ECO:0007669"/>
    <property type="project" value="TreeGrafter"/>
</dbReference>
<dbReference type="EMBL" id="MTYJ01000010">
    <property type="protein sequence ID" value="OQV23663.1"/>
    <property type="molecule type" value="Genomic_DNA"/>
</dbReference>
<dbReference type="InterPro" id="IPR000719">
    <property type="entry name" value="Prot_kinase_dom"/>
</dbReference>
<evidence type="ECO:0000256" key="10">
    <source>
        <dbReference type="ARBA" id="ARBA00023170"/>
    </source>
</evidence>
<keyword evidence="5" id="KW-0732">Signal</keyword>
<keyword evidence="20" id="KW-1185">Reference proteome</keyword>
<dbReference type="GO" id="GO:0035556">
    <property type="term" value="P:intracellular signal transduction"/>
    <property type="evidence" value="ECO:0007669"/>
    <property type="project" value="InterPro"/>
</dbReference>
<evidence type="ECO:0000256" key="4">
    <source>
        <dbReference type="ARBA" id="ARBA00022692"/>
    </source>
</evidence>
<keyword evidence="11" id="KW-0325">Glycoprotein</keyword>
<dbReference type="InterPro" id="IPR011009">
    <property type="entry name" value="Kinase-like_dom_sf"/>
</dbReference>
<dbReference type="PANTHER" id="PTHR11920">
    <property type="entry name" value="GUANYLYL CYCLASE"/>
    <property type="match status" value="1"/>
</dbReference>
<evidence type="ECO:0000256" key="13">
    <source>
        <dbReference type="ARBA" id="ARBA00023293"/>
    </source>
</evidence>
<comment type="similarity">
    <text evidence="14">Belongs to the adenylyl cyclase class-4/guanylyl cyclase family.</text>
</comment>
<evidence type="ECO:0000256" key="6">
    <source>
        <dbReference type="ARBA" id="ARBA00022741"/>
    </source>
</evidence>
<dbReference type="Pfam" id="PF07714">
    <property type="entry name" value="PK_Tyr_Ser-Thr"/>
    <property type="match status" value="1"/>
</dbReference>
<dbReference type="SUPFAM" id="SSF55073">
    <property type="entry name" value="Nucleotide cyclase"/>
    <property type="match status" value="1"/>
</dbReference>
<dbReference type="Gene3D" id="1.10.510.10">
    <property type="entry name" value="Transferase(Phosphotransferase) domain 1"/>
    <property type="match status" value="1"/>
</dbReference>
<dbReference type="GO" id="GO:0007168">
    <property type="term" value="P:receptor guanylyl cyclase signaling pathway"/>
    <property type="evidence" value="ECO:0007669"/>
    <property type="project" value="TreeGrafter"/>
</dbReference>
<evidence type="ECO:0000256" key="15">
    <source>
        <dbReference type="RuleBase" id="RU003431"/>
    </source>
</evidence>
<dbReference type="GO" id="GO:0005525">
    <property type="term" value="F:GTP binding"/>
    <property type="evidence" value="ECO:0007669"/>
    <property type="project" value="UniProtKB-KW"/>
</dbReference>
<keyword evidence="12 14" id="KW-0456">Lyase</keyword>